<organism evidence="12 13">
    <name type="scientific">Anaerobacillus arseniciselenatis</name>
    <dbReference type="NCBI Taxonomy" id="85682"/>
    <lineage>
        <taxon>Bacteria</taxon>
        <taxon>Bacillati</taxon>
        <taxon>Bacillota</taxon>
        <taxon>Bacilli</taxon>
        <taxon>Bacillales</taxon>
        <taxon>Bacillaceae</taxon>
        <taxon>Anaerobacillus</taxon>
    </lineage>
</organism>
<feature type="transmembrane region" description="Helical" evidence="9">
    <location>
        <begin position="147"/>
        <end position="167"/>
    </location>
</feature>
<evidence type="ECO:0000256" key="5">
    <source>
        <dbReference type="ARBA" id="ARBA00023049"/>
    </source>
</evidence>
<dbReference type="InterPro" id="IPR027057">
    <property type="entry name" value="CAXX_Prtase_1"/>
</dbReference>
<feature type="domain" description="Peptidase M48" evidence="10">
    <location>
        <begin position="207"/>
        <end position="412"/>
    </location>
</feature>
<keyword evidence="1 8" id="KW-0645">Protease</keyword>
<comment type="similarity">
    <text evidence="8">Belongs to the peptidase M48 family.</text>
</comment>
<evidence type="ECO:0000256" key="1">
    <source>
        <dbReference type="ARBA" id="ARBA00022670"/>
    </source>
</evidence>
<comment type="cofactor">
    <cofactor evidence="7 8">
        <name>Zn(2+)</name>
        <dbReference type="ChEBI" id="CHEBI:29105"/>
    </cofactor>
    <text evidence="7 8">Binds 1 zinc ion per subunit.</text>
</comment>
<dbReference type="PANTHER" id="PTHR10120">
    <property type="entry name" value="CAAX PRENYL PROTEASE 1"/>
    <property type="match status" value="1"/>
</dbReference>
<feature type="transmembrane region" description="Helical" evidence="9">
    <location>
        <begin position="102"/>
        <end position="120"/>
    </location>
</feature>
<dbReference type="GO" id="GO:0004222">
    <property type="term" value="F:metalloendopeptidase activity"/>
    <property type="evidence" value="ECO:0007669"/>
    <property type="project" value="InterPro"/>
</dbReference>
<sequence>MKKVFFGVVIIYALYAVAISTYLFTVDTPLPEHYIGTEADPQTFMDEEQLMLSQEFSKWRNVLYFVHTPFEWMIYLFVLCFGLSRIFARWSEAKLKFRFLQTAIYVILLSSFSWLVSFPIKYFSYSISKDFGISIQPFHNWMRDQLVSFWVGAIILTIIAYVIMLLISKSPKKWWFYTWLLSIPFTLFLMFIQPVVVDPLYHDFYPIKDKELETEILQLANKADIPADRVYEVTMSDKTNSLNAYVTGIGSNLRIVLWDTTLEKLTKDEVLFVMAHEMGHYDLKHLQLLLLGSIVASFVALYITSKLYSVTINNLGKYLNIKKADLAALPIILLIFSLLSFVSSPFSNAISRAYEYQSDRYAIDLTEDADAAVSTFHKLSVEGLADVNPPTIVKILRYTHPPMVDRITHIRQYSEKLE</sequence>
<keyword evidence="4 7" id="KW-0862">Zinc</keyword>
<feature type="transmembrane region" description="Helical" evidence="9">
    <location>
        <begin position="72"/>
        <end position="90"/>
    </location>
</feature>
<dbReference type="GO" id="GO:0046872">
    <property type="term" value="F:metal ion binding"/>
    <property type="evidence" value="ECO:0007669"/>
    <property type="project" value="UniProtKB-KW"/>
</dbReference>
<keyword evidence="2 7" id="KW-0479">Metal-binding</keyword>
<dbReference type="Pfam" id="PF16491">
    <property type="entry name" value="Peptidase_M48_N"/>
    <property type="match status" value="1"/>
</dbReference>
<evidence type="ECO:0000256" key="9">
    <source>
        <dbReference type="SAM" id="Phobius"/>
    </source>
</evidence>
<dbReference type="GO" id="GO:0071586">
    <property type="term" value="P:CAAX-box protein processing"/>
    <property type="evidence" value="ECO:0007669"/>
    <property type="project" value="InterPro"/>
</dbReference>
<evidence type="ECO:0000256" key="2">
    <source>
        <dbReference type="ARBA" id="ARBA00022723"/>
    </source>
</evidence>
<accession>A0A1S2LER9</accession>
<dbReference type="FunFam" id="3.30.2010.10:FF:000010">
    <property type="entry name" value="M48 family peptidase"/>
    <property type="match status" value="1"/>
</dbReference>
<dbReference type="Gene3D" id="3.30.2010.10">
    <property type="entry name" value="Metalloproteases ('zincins'), catalytic domain"/>
    <property type="match status" value="1"/>
</dbReference>
<dbReference type="Proteomes" id="UP000180098">
    <property type="component" value="Unassembled WGS sequence"/>
</dbReference>
<dbReference type="InterPro" id="IPR001915">
    <property type="entry name" value="Peptidase_M48"/>
</dbReference>
<dbReference type="InterPro" id="IPR032456">
    <property type="entry name" value="Peptidase_M48_N"/>
</dbReference>
<feature type="active site" description="Proton donor" evidence="6">
    <location>
        <position position="359"/>
    </location>
</feature>
<comment type="caution">
    <text evidence="12">The sequence shown here is derived from an EMBL/GenBank/DDBJ whole genome shotgun (WGS) entry which is preliminary data.</text>
</comment>
<dbReference type="AlphaFoldDB" id="A0A1S2LER9"/>
<dbReference type="RefSeq" id="WP_071313981.1">
    <property type="nucleotide sequence ID" value="NZ_MLQQ01000040.1"/>
</dbReference>
<feature type="transmembrane region" description="Helical" evidence="9">
    <location>
        <begin position="326"/>
        <end position="346"/>
    </location>
</feature>
<evidence type="ECO:0000256" key="6">
    <source>
        <dbReference type="PIRSR" id="PIRSR627057-1"/>
    </source>
</evidence>
<feature type="active site" evidence="6">
    <location>
        <position position="277"/>
    </location>
</feature>
<name>A0A1S2LER9_9BACI</name>
<keyword evidence="9" id="KW-0472">Membrane</keyword>
<reference evidence="12 13" key="1">
    <citation type="submission" date="2016-10" db="EMBL/GenBank/DDBJ databases">
        <title>Draft genome sequences of four alkaliphilic bacteria belonging to the Anaerobacillus genus.</title>
        <authorList>
            <person name="Bassil N.M."/>
            <person name="Lloyd J.R."/>
        </authorList>
    </citation>
    <scope>NUCLEOTIDE SEQUENCE [LARGE SCALE GENOMIC DNA]</scope>
    <source>
        <strain evidence="12 13">DSM 15340</strain>
    </source>
</reference>
<feature type="domain" description="CAAX prenyl protease 1 N-terminal" evidence="11">
    <location>
        <begin position="43"/>
        <end position="201"/>
    </location>
</feature>
<dbReference type="Pfam" id="PF01435">
    <property type="entry name" value="Peptidase_M48"/>
    <property type="match status" value="1"/>
</dbReference>
<keyword evidence="3 8" id="KW-0378">Hydrolase</keyword>
<dbReference type="OrthoDB" id="9781930at2"/>
<keyword evidence="9" id="KW-1133">Transmembrane helix</keyword>
<feature type="binding site" evidence="7">
    <location>
        <position position="276"/>
    </location>
    <ligand>
        <name>Zn(2+)</name>
        <dbReference type="ChEBI" id="CHEBI:29105"/>
        <note>catalytic</note>
    </ligand>
</feature>
<evidence type="ECO:0000256" key="8">
    <source>
        <dbReference type="RuleBase" id="RU003983"/>
    </source>
</evidence>
<feature type="transmembrane region" description="Helical" evidence="9">
    <location>
        <begin position="174"/>
        <end position="196"/>
    </location>
</feature>
<evidence type="ECO:0000259" key="10">
    <source>
        <dbReference type="Pfam" id="PF01435"/>
    </source>
</evidence>
<keyword evidence="9" id="KW-0812">Transmembrane</keyword>
<proteinExistence type="inferred from homology"/>
<keyword evidence="5 8" id="KW-0482">Metalloprotease</keyword>
<evidence type="ECO:0000256" key="3">
    <source>
        <dbReference type="ARBA" id="ARBA00022801"/>
    </source>
</evidence>
<evidence type="ECO:0000313" key="13">
    <source>
        <dbReference type="Proteomes" id="UP000180098"/>
    </source>
</evidence>
<evidence type="ECO:0000259" key="11">
    <source>
        <dbReference type="Pfam" id="PF16491"/>
    </source>
</evidence>
<keyword evidence="13" id="KW-1185">Reference proteome</keyword>
<evidence type="ECO:0000256" key="4">
    <source>
        <dbReference type="ARBA" id="ARBA00022833"/>
    </source>
</evidence>
<feature type="binding site" evidence="7">
    <location>
        <position position="280"/>
    </location>
    <ligand>
        <name>Zn(2+)</name>
        <dbReference type="ChEBI" id="CHEBI:29105"/>
        <note>catalytic</note>
    </ligand>
</feature>
<feature type="transmembrane region" description="Helical" evidence="9">
    <location>
        <begin position="5"/>
        <end position="24"/>
    </location>
</feature>
<feature type="transmembrane region" description="Helical" evidence="9">
    <location>
        <begin position="286"/>
        <end position="305"/>
    </location>
</feature>
<feature type="binding site" evidence="7">
    <location>
        <position position="355"/>
    </location>
    <ligand>
        <name>Zn(2+)</name>
        <dbReference type="ChEBI" id="CHEBI:29105"/>
        <note>catalytic</note>
    </ligand>
</feature>
<gene>
    <name evidence="12" type="ORF">BKP35_14005</name>
</gene>
<dbReference type="CDD" id="cd07343">
    <property type="entry name" value="M48A_Zmpste24p_like"/>
    <property type="match status" value="1"/>
</dbReference>
<evidence type="ECO:0000313" key="12">
    <source>
        <dbReference type="EMBL" id="OIJ10217.1"/>
    </source>
</evidence>
<protein>
    <submittedName>
        <fullName evidence="12">Peptidase M48</fullName>
    </submittedName>
</protein>
<dbReference type="EMBL" id="MLQQ01000040">
    <property type="protein sequence ID" value="OIJ10217.1"/>
    <property type="molecule type" value="Genomic_DNA"/>
</dbReference>
<evidence type="ECO:0000256" key="7">
    <source>
        <dbReference type="PIRSR" id="PIRSR627057-2"/>
    </source>
</evidence>